<dbReference type="RefSeq" id="WP_008040216.1">
    <property type="nucleotide sequence ID" value="NZ_JH725147.1"/>
</dbReference>
<evidence type="ECO:0000313" key="1">
    <source>
        <dbReference type="EMBL" id="EJF89112.1"/>
    </source>
</evidence>
<dbReference type="EMBL" id="AIMB01000008">
    <property type="protein sequence ID" value="EJF89112.1"/>
    <property type="molecule type" value="Genomic_DNA"/>
</dbReference>
<name>J1JVV8_9HYPH</name>
<dbReference type="STRING" id="1094558.ME5_01663"/>
<dbReference type="AlphaFoldDB" id="J1JVV8"/>
<dbReference type="Proteomes" id="UP000008952">
    <property type="component" value="Unassembled WGS sequence"/>
</dbReference>
<dbReference type="eggNOG" id="ENOG50306EX">
    <property type="taxonomic scope" value="Bacteria"/>
</dbReference>
<gene>
    <name evidence="1" type="ORF">ME5_01663</name>
</gene>
<dbReference type="OrthoDB" id="9129635at2"/>
<dbReference type="HOGENOM" id="CLU_1719544_0_0_5"/>
<proteinExistence type="predicted"/>
<protein>
    <submittedName>
        <fullName evidence="1">Uncharacterized protein</fullName>
    </submittedName>
</protein>
<comment type="caution">
    <text evidence="1">The sequence shown here is derived from an EMBL/GenBank/DDBJ whole genome shotgun (WGS) entry which is preliminary data.</text>
</comment>
<evidence type="ECO:0000313" key="2">
    <source>
        <dbReference type="Proteomes" id="UP000008952"/>
    </source>
</evidence>
<reference evidence="1 2" key="1">
    <citation type="submission" date="2012-03" db="EMBL/GenBank/DDBJ databases">
        <title>The Genome Sequence of Bartonella tamiae Th239.</title>
        <authorList>
            <consortium name="The Broad Institute Genome Sequencing Platform"/>
            <consortium name="The Broad Institute Genome Sequencing Center for Infectious Disease"/>
            <person name="Feldgarden M."/>
            <person name="Kirby J."/>
            <person name="Kosoy M."/>
            <person name="Birtles R."/>
            <person name="Probert W.S."/>
            <person name="Chiaraviglio L."/>
            <person name="Young S.K."/>
            <person name="Zeng Q."/>
            <person name="Gargeya S."/>
            <person name="Fitzgerald M."/>
            <person name="Haas B."/>
            <person name="Abouelleil A."/>
            <person name="Alvarado L."/>
            <person name="Arachchi H.M."/>
            <person name="Berlin A."/>
            <person name="Chapman S.B."/>
            <person name="Gearin G."/>
            <person name="Goldberg J."/>
            <person name="Griggs A."/>
            <person name="Gujja S."/>
            <person name="Hansen M."/>
            <person name="Heiman D."/>
            <person name="Howarth C."/>
            <person name="Larimer J."/>
            <person name="Lui A."/>
            <person name="MacDonald P.J.P."/>
            <person name="McCowen C."/>
            <person name="Montmayeur A."/>
            <person name="Murphy C."/>
            <person name="Neiman D."/>
            <person name="Pearson M."/>
            <person name="Priest M."/>
            <person name="Roberts A."/>
            <person name="Saif S."/>
            <person name="Shea T."/>
            <person name="Sisk P."/>
            <person name="Stolte C."/>
            <person name="Sykes S."/>
            <person name="Wortman J."/>
            <person name="Nusbaum C."/>
            <person name="Birren B."/>
        </authorList>
    </citation>
    <scope>NUCLEOTIDE SEQUENCE [LARGE SCALE GENOMIC DNA]</scope>
    <source>
        <strain evidence="1 2">Th239</strain>
    </source>
</reference>
<organism evidence="1 2">
    <name type="scientific">Bartonella tamiae Th239</name>
    <dbReference type="NCBI Taxonomy" id="1094558"/>
    <lineage>
        <taxon>Bacteria</taxon>
        <taxon>Pseudomonadati</taxon>
        <taxon>Pseudomonadota</taxon>
        <taxon>Alphaproteobacteria</taxon>
        <taxon>Hyphomicrobiales</taxon>
        <taxon>Bartonellaceae</taxon>
        <taxon>Bartonella</taxon>
    </lineage>
</organism>
<sequence length="157" mass="17551">MLLEPKEIVIKTQDQEGKVFVISKFPAVQGRVIIAKYPTSNIPKVGDYATSEETMLKLMAFVGVKDDNGNILPLNTKELLNNHVPDWEALARLEWSMMEYNCSFFGKGLNSAFFESISQKAVPWISRILTLLSAQLSKPAKQPSTNSKPSTHSKTHL</sequence>
<keyword evidence="2" id="KW-1185">Reference proteome</keyword>
<accession>J1JVV8</accession>